<comment type="caution">
    <text evidence="6">The sequence shown here is derived from an EMBL/GenBank/DDBJ whole genome shotgun (WGS) entry which is preliminary data.</text>
</comment>
<dbReference type="SUPFAM" id="SSF47413">
    <property type="entry name" value="lambda repressor-like DNA-binding domains"/>
    <property type="match status" value="1"/>
</dbReference>
<dbReference type="InterPro" id="IPR010982">
    <property type="entry name" value="Lambda_DNA-bd_dom_sf"/>
</dbReference>
<reference evidence="7" key="1">
    <citation type="journal article" date="2019" name="Int. J. Syst. Evol. Microbiol.">
        <title>The Global Catalogue of Microorganisms (GCM) 10K type strain sequencing project: providing services to taxonomists for standard genome sequencing and annotation.</title>
        <authorList>
            <consortium name="The Broad Institute Genomics Platform"/>
            <consortium name="The Broad Institute Genome Sequencing Center for Infectious Disease"/>
            <person name="Wu L."/>
            <person name="Ma J."/>
        </authorList>
    </citation>
    <scope>NUCLEOTIDE SEQUENCE [LARGE SCALE GENOMIC DNA]</scope>
    <source>
        <strain evidence="7">KCTC 42899</strain>
    </source>
</reference>
<dbReference type="Pfam" id="PF00356">
    <property type="entry name" value="LacI"/>
    <property type="match status" value="1"/>
</dbReference>
<dbReference type="EMBL" id="JBHRXJ010000009">
    <property type="protein sequence ID" value="MFC3529100.1"/>
    <property type="molecule type" value="Genomic_DNA"/>
</dbReference>
<keyword evidence="1" id="KW-0805">Transcription regulation</keyword>
<dbReference type="GO" id="GO:0003677">
    <property type="term" value="F:DNA binding"/>
    <property type="evidence" value="ECO:0007669"/>
    <property type="project" value="UniProtKB-KW"/>
</dbReference>
<protein>
    <submittedName>
        <fullName evidence="6">LacI family DNA-binding transcriptional regulator</fullName>
    </submittedName>
</protein>
<evidence type="ECO:0000256" key="4">
    <source>
        <dbReference type="SAM" id="MobiDB-lite"/>
    </source>
</evidence>
<dbReference type="SMART" id="SM00354">
    <property type="entry name" value="HTH_LACI"/>
    <property type="match status" value="1"/>
</dbReference>
<dbReference type="PROSITE" id="PS00356">
    <property type="entry name" value="HTH_LACI_1"/>
    <property type="match status" value="1"/>
</dbReference>
<dbReference type="InterPro" id="IPR025997">
    <property type="entry name" value="SBP_2_dom"/>
</dbReference>
<proteinExistence type="predicted"/>
<sequence>MITGDQQGAGMGRKPTLTDVARASGVSPATVDRVINHRGGVNAAKEERVLRAARELGLDRRLDHTHRQTKRIVVMIQPPENPFHAELRKGIEAARKLIAALNIQVAISHIRIDRPDETARKIMALPGRCDGLIIAERDSPEIAAALMSIRAQVPVITIVTDIEASGRLAYIGPDDERSGRIAADLMGLFLGDRGGDVLVLAGDFHLSGQRARARGFQALLAARHPACRIASTVETNEDFDLTARRVHKALSDNPAIRGIYHMSVGTVGITDAIDRLGRRGDIHVITHELTPNRRRLLCARRLHAVLDQDPHLEARLALETMARHMGRLDGPVASAHMAVQIFTPESLSE</sequence>
<keyword evidence="3" id="KW-0804">Transcription</keyword>
<dbReference type="Gene3D" id="1.10.260.40">
    <property type="entry name" value="lambda repressor-like DNA-binding domains"/>
    <property type="match status" value="1"/>
</dbReference>
<accession>A0ABV7R4I6</accession>
<evidence type="ECO:0000256" key="1">
    <source>
        <dbReference type="ARBA" id="ARBA00023015"/>
    </source>
</evidence>
<dbReference type="CDD" id="cd06307">
    <property type="entry name" value="PBP1_sugar_binding"/>
    <property type="match status" value="1"/>
</dbReference>
<dbReference type="InterPro" id="IPR028082">
    <property type="entry name" value="Peripla_BP_I"/>
</dbReference>
<dbReference type="Proteomes" id="UP001595721">
    <property type="component" value="Unassembled WGS sequence"/>
</dbReference>
<keyword evidence="2 6" id="KW-0238">DNA-binding</keyword>
<dbReference type="PANTHER" id="PTHR30146">
    <property type="entry name" value="LACI-RELATED TRANSCRIPTIONAL REPRESSOR"/>
    <property type="match status" value="1"/>
</dbReference>
<dbReference type="CDD" id="cd01392">
    <property type="entry name" value="HTH_LacI"/>
    <property type="match status" value="1"/>
</dbReference>
<feature type="domain" description="HTH lacI-type" evidence="5">
    <location>
        <begin position="15"/>
        <end position="57"/>
    </location>
</feature>
<dbReference type="Gene3D" id="3.40.50.2300">
    <property type="match status" value="2"/>
</dbReference>
<organism evidence="6 7">
    <name type="scientific">Paracoccus mangrovi</name>
    <dbReference type="NCBI Taxonomy" id="1715645"/>
    <lineage>
        <taxon>Bacteria</taxon>
        <taxon>Pseudomonadati</taxon>
        <taxon>Pseudomonadota</taxon>
        <taxon>Alphaproteobacteria</taxon>
        <taxon>Rhodobacterales</taxon>
        <taxon>Paracoccaceae</taxon>
        <taxon>Paracoccus</taxon>
    </lineage>
</organism>
<dbReference type="Pfam" id="PF13407">
    <property type="entry name" value="Peripla_BP_4"/>
    <property type="match status" value="1"/>
</dbReference>
<keyword evidence="7" id="KW-1185">Reference proteome</keyword>
<dbReference type="InterPro" id="IPR000843">
    <property type="entry name" value="HTH_LacI"/>
</dbReference>
<evidence type="ECO:0000313" key="7">
    <source>
        <dbReference type="Proteomes" id="UP001595721"/>
    </source>
</evidence>
<feature type="region of interest" description="Disordered" evidence="4">
    <location>
        <begin position="1"/>
        <end position="24"/>
    </location>
</feature>
<gene>
    <name evidence="6" type="ORF">ACFOMH_13030</name>
</gene>
<dbReference type="PANTHER" id="PTHR30146:SF152">
    <property type="entry name" value="TRANSCRIPTIONAL REGULATORY PROTEIN"/>
    <property type="match status" value="1"/>
</dbReference>
<name>A0ABV7R4I6_9RHOB</name>
<evidence type="ECO:0000313" key="6">
    <source>
        <dbReference type="EMBL" id="MFC3529100.1"/>
    </source>
</evidence>
<evidence type="ECO:0000256" key="2">
    <source>
        <dbReference type="ARBA" id="ARBA00023125"/>
    </source>
</evidence>
<dbReference type="RefSeq" id="WP_377745026.1">
    <property type="nucleotide sequence ID" value="NZ_JBHRXJ010000009.1"/>
</dbReference>
<evidence type="ECO:0000256" key="3">
    <source>
        <dbReference type="ARBA" id="ARBA00023163"/>
    </source>
</evidence>
<evidence type="ECO:0000259" key="5">
    <source>
        <dbReference type="PROSITE" id="PS50932"/>
    </source>
</evidence>
<dbReference type="PROSITE" id="PS50932">
    <property type="entry name" value="HTH_LACI_2"/>
    <property type="match status" value="1"/>
</dbReference>
<dbReference type="SUPFAM" id="SSF53822">
    <property type="entry name" value="Periplasmic binding protein-like I"/>
    <property type="match status" value="1"/>
</dbReference>